<dbReference type="EMBL" id="KZ451982">
    <property type="protein sequence ID" value="PKA54679.1"/>
    <property type="molecule type" value="Genomic_DNA"/>
</dbReference>
<dbReference type="AlphaFoldDB" id="A0A2I0AGI0"/>
<dbReference type="GO" id="GO:0008270">
    <property type="term" value="F:zinc ion binding"/>
    <property type="evidence" value="ECO:0007669"/>
    <property type="project" value="UniProtKB-KW"/>
</dbReference>
<feature type="compositionally biased region" description="Polar residues" evidence="3">
    <location>
        <begin position="360"/>
        <end position="374"/>
    </location>
</feature>
<feature type="region of interest" description="Disordered" evidence="3">
    <location>
        <begin position="108"/>
        <end position="147"/>
    </location>
</feature>
<feature type="region of interest" description="Disordered" evidence="3">
    <location>
        <begin position="482"/>
        <end position="509"/>
    </location>
</feature>
<evidence type="ECO:0000256" key="1">
    <source>
        <dbReference type="PROSITE-ProRule" id="PRU00047"/>
    </source>
</evidence>
<organism evidence="5 6">
    <name type="scientific">Apostasia shenzhenica</name>
    <dbReference type="NCBI Taxonomy" id="1088818"/>
    <lineage>
        <taxon>Eukaryota</taxon>
        <taxon>Viridiplantae</taxon>
        <taxon>Streptophyta</taxon>
        <taxon>Embryophyta</taxon>
        <taxon>Tracheophyta</taxon>
        <taxon>Spermatophyta</taxon>
        <taxon>Magnoliopsida</taxon>
        <taxon>Liliopsida</taxon>
        <taxon>Asparagales</taxon>
        <taxon>Orchidaceae</taxon>
        <taxon>Apostasioideae</taxon>
        <taxon>Apostasia</taxon>
    </lineage>
</organism>
<evidence type="ECO:0000256" key="3">
    <source>
        <dbReference type="SAM" id="MobiDB-lite"/>
    </source>
</evidence>
<evidence type="ECO:0000313" key="6">
    <source>
        <dbReference type="Proteomes" id="UP000236161"/>
    </source>
</evidence>
<dbReference type="SUPFAM" id="SSF57756">
    <property type="entry name" value="Retrovirus zinc finger-like domains"/>
    <property type="match status" value="1"/>
</dbReference>
<reference evidence="5 6" key="1">
    <citation type="journal article" date="2017" name="Nature">
        <title>The Apostasia genome and the evolution of orchids.</title>
        <authorList>
            <person name="Zhang G.Q."/>
            <person name="Liu K.W."/>
            <person name="Li Z."/>
            <person name="Lohaus R."/>
            <person name="Hsiao Y.Y."/>
            <person name="Niu S.C."/>
            <person name="Wang J.Y."/>
            <person name="Lin Y.C."/>
            <person name="Xu Q."/>
            <person name="Chen L.J."/>
            <person name="Yoshida K."/>
            <person name="Fujiwara S."/>
            <person name="Wang Z.W."/>
            <person name="Zhang Y.Q."/>
            <person name="Mitsuda N."/>
            <person name="Wang M."/>
            <person name="Liu G.H."/>
            <person name="Pecoraro L."/>
            <person name="Huang H.X."/>
            <person name="Xiao X.J."/>
            <person name="Lin M."/>
            <person name="Wu X.Y."/>
            <person name="Wu W.L."/>
            <person name="Chen Y.Y."/>
            <person name="Chang S.B."/>
            <person name="Sakamoto S."/>
            <person name="Ohme-Takagi M."/>
            <person name="Yagi M."/>
            <person name="Zeng S.J."/>
            <person name="Shen C.Y."/>
            <person name="Yeh C.M."/>
            <person name="Luo Y.B."/>
            <person name="Tsai W.C."/>
            <person name="Van de Peer Y."/>
            <person name="Liu Z.J."/>
        </authorList>
    </citation>
    <scope>NUCLEOTIDE SEQUENCE [LARGE SCALE GENOMIC DNA]</scope>
    <source>
        <strain evidence="6">cv. Shenzhen</strain>
        <tissue evidence="5">Stem</tissue>
    </source>
</reference>
<feature type="coiled-coil region" evidence="2">
    <location>
        <begin position="406"/>
        <end position="437"/>
    </location>
</feature>
<accession>A0A2I0AGI0</accession>
<feature type="region of interest" description="Disordered" evidence="3">
    <location>
        <begin position="263"/>
        <end position="382"/>
    </location>
</feature>
<keyword evidence="1" id="KW-0863">Zinc-finger</keyword>
<evidence type="ECO:0000256" key="2">
    <source>
        <dbReference type="SAM" id="Coils"/>
    </source>
</evidence>
<dbReference type="InterPro" id="IPR001878">
    <property type="entry name" value="Znf_CCHC"/>
</dbReference>
<dbReference type="OrthoDB" id="2020539at2759"/>
<keyword evidence="1" id="KW-0479">Metal-binding</keyword>
<dbReference type="InterPro" id="IPR036875">
    <property type="entry name" value="Znf_CCHC_sf"/>
</dbReference>
<sequence length="545" mass="61986">MQSSAKRVGSTNKKTITGSAHYHALKGHLPGNPASLVSSSSTRLSAENEKLNPSFQRCRIGDPAAVTSAFSVQVLSLSLFMVFHMARQHSPEIDDELFNEVYGKVYTGPPGSTSNNIEEKVNASKRPSTNDQSDEEDEPRDPFAVPTDFTSREAKVWEAKAKATERNWKKRKEEEMICKLCGESGHFTQGCPSTLGANRKSADLFERVPARDKQVRALFSDKVISQIEKDIGCKIRMDDKFLFVSGKDRLILSKGVDAVHKLIQENKDKSRSPNRLESRSERARSRSLDRSPVGSHFKRSESQRSRSSPKSSTYIHSKGYEDNVREDLQRLSRGSSQAYANDGAKGHHARSKSPIRPTYGGNSFSSYDGHTHNSGMHKRSGWDVGRSGTDSYLEQKSDFPTYPQTLEELELEFKKELTELERIRDQEEDEQNQKHSESIRDIRENYVKKLAALRVTHAKQWQDFLQVSMQRQQQFNMHSAYNQPAYPDYDQSRNPHYGGPSLPMDSRNRYQYPGENYQASKSHEAYGELHHQRHDDFSASSYGRY</sequence>
<name>A0A2I0AGI0_9ASPA</name>
<dbReference type="Proteomes" id="UP000236161">
    <property type="component" value="Unassembled WGS sequence"/>
</dbReference>
<dbReference type="PANTHER" id="PTHR34210">
    <property type="entry name" value="OS01G0252900 PROTEIN"/>
    <property type="match status" value="1"/>
</dbReference>
<dbReference type="PANTHER" id="PTHR34210:SF3">
    <property type="entry name" value="CCHC-TYPE DOMAIN-CONTAINING PROTEIN"/>
    <property type="match status" value="1"/>
</dbReference>
<gene>
    <name evidence="5" type="ORF">AXF42_Ash000514</name>
</gene>
<feature type="compositionally biased region" description="Basic and acidic residues" evidence="3">
    <location>
        <begin position="318"/>
        <end position="330"/>
    </location>
</feature>
<dbReference type="STRING" id="1088818.A0A2I0AGI0"/>
<keyword evidence="1" id="KW-0862">Zinc</keyword>
<evidence type="ECO:0000313" key="5">
    <source>
        <dbReference type="EMBL" id="PKA54679.1"/>
    </source>
</evidence>
<protein>
    <recommendedName>
        <fullName evidence="4">CCHC-type domain-containing protein</fullName>
    </recommendedName>
</protein>
<dbReference type="GO" id="GO:0003676">
    <property type="term" value="F:nucleic acid binding"/>
    <property type="evidence" value="ECO:0007669"/>
    <property type="project" value="InterPro"/>
</dbReference>
<keyword evidence="6" id="KW-1185">Reference proteome</keyword>
<proteinExistence type="predicted"/>
<feature type="domain" description="CCHC-type" evidence="4">
    <location>
        <begin position="178"/>
        <end position="193"/>
    </location>
</feature>
<dbReference type="PROSITE" id="PS50158">
    <property type="entry name" value="ZF_CCHC"/>
    <property type="match status" value="1"/>
</dbReference>
<keyword evidence="2" id="KW-0175">Coiled coil</keyword>
<feature type="compositionally biased region" description="Basic and acidic residues" evidence="3">
    <location>
        <begin position="263"/>
        <end position="289"/>
    </location>
</feature>
<evidence type="ECO:0000259" key="4">
    <source>
        <dbReference type="PROSITE" id="PS50158"/>
    </source>
</evidence>